<dbReference type="GO" id="GO:0005634">
    <property type="term" value="C:nucleus"/>
    <property type="evidence" value="ECO:0007669"/>
    <property type="project" value="UniProtKB-SubCell"/>
</dbReference>
<dbReference type="OrthoDB" id="690068at2759"/>
<accession>R0GU45</accession>
<evidence type="ECO:0000259" key="6">
    <source>
        <dbReference type="PROSITE" id="PS50888"/>
    </source>
</evidence>
<feature type="non-terminal residue" evidence="7">
    <location>
        <position position="1"/>
    </location>
</feature>
<dbReference type="eggNOG" id="ENOG502QR6A">
    <property type="taxonomic scope" value="Eukaryota"/>
</dbReference>
<dbReference type="CDD" id="cd11445">
    <property type="entry name" value="bHLH_AtPIF_like"/>
    <property type="match status" value="1"/>
</dbReference>
<reference evidence="8" key="1">
    <citation type="journal article" date="2013" name="Nat. Genet.">
        <title>The Capsella rubella genome and the genomic consequences of rapid mating system evolution.</title>
        <authorList>
            <person name="Slotte T."/>
            <person name="Hazzouri K.M."/>
            <person name="Agren J.A."/>
            <person name="Koenig D."/>
            <person name="Maumus F."/>
            <person name="Guo Y.L."/>
            <person name="Steige K."/>
            <person name="Platts A.E."/>
            <person name="Escobar J.S."/>
            <person name="Newman L.K."/>
            <person name="Wang W."/>
            <person name="Mandakova T."/>
            <person name="Vello E."/>
            <person name="Smith L.M."/>
            <person name="Henz S.R."/>
            <person name="Steffen J."/>
            <person name="Takuno S."/>
            <person name="Brandvain Y."/>
            <person name="Coop G."/>
            <person name="Andolfatto P."/>
            <person name="Hu T.T."/>
            <person name="Blanchette M."/>
            <person name="Clark R.M."/>
            <person name="Quesneville H."/>
            <person name="Nordborg M."/>
            <person name="Gaut B.S."/>
            <person name="Lysak M.A."/>
            <person name="Jenkins J."/>
            <person name="Grimwood J."/>
            <person name="Chapman J."/>
            <person name="Prochnik S."/>
            <person name="Shu S."/>
            <person name="Rokhsar D."/>
            <person name="Schmutz J."/>
            <person name="Weigel D."/>
            <person name="Wright S.I."/>
        </authorList>
    </citation>
    <scope>NUCLEOTIDE SEQUENCE [LARGE SCALE GENOMIC DNA]</scope>
    <source>
        <strain evidence="8">cv. Monte Gargano</strain>
    </source>
</reference>
<feature type="region of interest" description="Disordered" evidence="5">
    <location>
        <begin position="246"/>
        <end position="270"/>
    </location>
</feature>
<dbReference type="InterPro" id="IPR011598">
    <property type="entry name" value="bHLH_dom"/>
</dbReference>
<feature type="region of interest" description="Disordered" evidence="5">
    <location>
        <begin position="407"/>
        <end position="453"/>
    </location>
</feature>
<keyword evidence="2" id="KW-0805">Transcription regulation</keyword>
<keyword evidence="3" id="KW-0804">Transcription</keyword>
<feature type="compositionally biased region" description="Basic and acidic residues" evidence="5">
    <location>
        <begin position="260"/>
        <end position="270"/>
    </location>
</feature>
<dbReference type="InterPro" id="IPR044273">
    <property type="entry name" value="PIF3-like"/>
</dbReference>
<keyword evidence="8" id="KW-1185">Reference proteome</keyword>
<evidence type="ECO:0000256" key="5">
    <source>
        <dbReference type="SAM" id="MobiDB-lite"/>
    </source>
</evidence>
<feature type="domain" description="BHLH" evidence="6">
    <location>
        <begin position="260"/>
        <end position="309"/>
    </location>
</feature>
<dbReference type="KEGG" id="crb:17878652"/>
<protein>
    <recommendedName>
        <fullName evidence="6">BHLH domain-containing protein</fullName>
    </recommendedName>
</protein>
<evidence type="ECO:0000256" key="3">
    <source>
        <dbReference type="ARBA" id="ARBA00023163"/>
    </source>
</evidence>
<sequence>GEDDLVELLWKSGQVVRSSQTQRPSSDEPSPPPPPILRGSGSGGGGEENASLPLPHLQPQPHMHQQNLFIQEDEMASWLYHSYRQDYFSSELLYPQSSVSLAPTPSALYTLPPERPTGQILAVTRAENLMNFSWLRSLYASGSVEVGQSMQVGSSATPVVRESMQVGSSATPESCVIPATEGTESRVSRTFVVPGPGRKGKAVAIETARTPSSGVCKVEPDPIQVQPATETEKLKEREETIAGIQRTEEARGSASRKRSRAAEMHNLSERRRREKINERMKTLQELIPRCRKSDKASMLDDVIEYLKGLQSQVQMMSTGQGMMPPMMYAGNMQQFMPQMGMGMMGMNQPPPFIPFNRPPHIAGLGPQYPAPRYPFPNIQTSDPSIVHLPTPQPNMVSNQPQFPVYMNPNSQFPGLHQMQQLPPPLQSQTTSQMSISQASTSKELEDQDNQPTG</sequence>
<dbReference type="SUPFAM" id="SSF47459">
    <property type="entry name" value="HLH, helix-loop-helix DNA-binding domain"/>
    <property type="match status" value="1"/>
</dbReference>
<evidence type="ECO:0000256" key="2">
    <source>
        <dbReference type="ARBA" id="ARBA00023015"/>
    </source>
</evidence>
<feature type="compositionally biased region" description="Low complexity" evidence="5">
    <location>
        <begin position="426"/>
        <end position="441"/>
    </location>
</feature>
<comment type="subcellular location">
    <subcellularLocation>
        <location evidence="1">Nucleus</location>
    </subcellularLocation>
</comment>
<dbReference type="PROSITE" id="PS50888">
    <property type="entry name" value="BHLH"/>
    <property type="match status" value="1"/>
</dbReference>
<dbReference type="PANTHER" id="PTHR46807">
    <property type="entry name" value="TRANSCRIPTION FACTOR PIF3"/>
    <property type="match status" value="1"/>
</dbReference>
<keyword evidence="4" id="KW-0539">Nucleus</keyword>
<proteinExistence type="predicted"/>
<organism evidence="7 8">
    <name type="scientific">Capsella rubella</name>
    <dbReference type="NCBI Taxonomy" id="81985"/>
    <lineage>
        <taxon>Eukaryota</taxon>
        <taxon>Viridiplantae</taxon>
        <taxon>Streptophyta</taxon>
        <taxon>Embryophyta</taxon>
        <taxon>Tracheophyta</taxon>
        <taxon>Spermatophyta</taxon>
        <taxon>Magnoliopsida</taxon>
        <taxon>eudicotyledons</taxon>
        <taxon>Gunneridae</taxon>
        <taxon>Pentapetalae</taxon>
        <taxon>rosids</taxon>
        <taxon>malvids</taxon>
        <taxon>Brassicales</taxon>
        <taxon>Brassicaceae</taxon>
        <taxon>Camelineae</taxon>
        <taxon>Capsella</taxon>
    </lineage>
</organism>
<dbReference type="GO" id="GO:0003700">
    <property type="term" value="F:DNA-binding transcription factor activity"/>
    <property type="evidence" value="ECO:0007669"/>
    <property type="project" value="InterPro"/>
</dbReference>
<dbReference type="FunFam" id="4.10.280.10:FF:000004">
    <property type="entry name" value="Basic helix-loop-helix transcription factor"/>
    <property type="match status" value="1"/>
</dbReference>
<dbReference type="GO" id="GO:0010017">
    <property type="term" value="P:red or far-red light signaling pathway"/>
    <property type="evidence" value="ECO:0007669"/>
    <property type="project" value="UniProtKB-ARBA"/>
</dbReference>
<dbReference type="SMART" id="SM00353">
    <property type="entry name" value="HLH"/>
    <property type="match status" value="1"/>
</dbReference>
<evidence type="ECO:0000313" key="7">
    <source>
        <dbReference type="EMBL" id="EOA15835.1"/>
    </source>
</evidence>
<dbReference type="Pfam" id="PF00010">
    <property type="entry name" value="HLH"/>
    <property type="match status" value="1"/>
</dbReference>
<gene>
    <name evidence="7" type="ORF">CARUB_v10007459mg</name>
</gene>
<dbReference type="GO" id="GO:0046983">
    <property type="term" value="F:protein dimerization activity"/>
    <property type="evidence" value="ECO:0007669"/>
    <property type="project" value="InterPro"/>
</dbReference>
<evidence type="ECO:0000256" key="4">
    <source>
        <dbReference type="ARBA" id="ARBA00023242"/>
    </source>
</evidence>
<evidence type="ECO:0000313" key="8">
    <source>
        <dbReference type="Proteomes" id="UP000029121"/>
    </source>
</evidence>
<dbReference type="STRING" id="81985.R0GU45"/>
<feature type="region of interest" description="Disordered" evidence="5">
    <location>
        <begin position="13"/>
        <end position="60"/>
    </location>
</feature>
<dbReference type="EMBL" id="KB870811">
    <property type="protein sequence ID" value="EOA15835.1"/>
    <property type="molecule type" value="Genomic_DNA"/>
</dbReference>
<dbReference type="AlphaFoldDB" id="R0GU45"/>
<dbReference type="PANTHER" id="PTHR46807:SF8">
    <property type="entry name" value="TRANSCRIPTION FACTOR PIF1-LIKE ISOFORM X2"/>
    <property type="match status" value="1"/>
</dbReference>
<dbReference type="Gene3D" id="4.10.280.10">
    <property type="entry name" value="Helix-loop-helix DNA-binding domain"/>
    <property type="match status" value="1"/>
</dbReference>
<name>R0GU45_9BRAS</name>
<evidence type="ECO:0000256" key="1">
    <source>
        <dbReference type="ARBA" id="ARBA00004123"/>
    </source>
</evidence>
<dbReference type="InterPro" id="IPR047265">
    <property type="entry name" value="PIF1-like_bHLH"/>
</dbReference>
<dbReference type="InterPro" id="IPR036638">
    <property type="entry name" value="HLH_DNA-bd_sf"/>
</dbReference>
<dbReference type="Proteomes" id="UP000029121">
    <property type="component" value="Unassembled WGS sequence"/>
</dbReference>